<comment type="caution">
    <text evidence="1">The sequence shown here is derived from an EMBL/GenBank/DDBJ whole genome shotgun (WGS) entry which is preliminary data.</text>
</comment>
<evidence type="ECO:0000313" key="2">
    <source>
        <dbReference type="Proteomes" id="UP001234297"/>
    </source>
</evidence>
<name>A0ACC2LDF8_PERAE</name>
<dbReference type="Proteomes" id="UP001234297">
    <property type="component" value="Chromosome 7"/>
</dbReference>
<reference evidence="1 2" key="1">
    <citation type="journal article" date="2022" name="Hortic Res">
        <title>A haplotype resolved chromosomal level avocado genome allows analysis of novel avocado genes.</title>
        <authorList>
            <person name="Nath O."/>
            <person name="Fletcher S.J."/>
            <person name="Hayward A."/>
            <person name="Shaw L.M."/>
            <person name="Masouleh A.K."/>
            <person name="Furtado A."/>
            <person name="Henry R.J."/>
            <person name="Mitter N."/>
        </authorList>
    </citation>
    <scope>NUCLEOTIDE SEQUENCE [LARGE SCALE GENOMIC DNA]</scope>
    <source>
        <strain evidence="2">cv. Hass</strain>
    </source>
</reference>
<evidence type="ECO:0000313" key="1">
    <source>
        <dbReference type="EMBL" id="KAJ8631358.1"/>
    </source>
</evidence>
<protein>
    <submittedName>
        <fullName evidence="1">Uncharacterized protein</fullName>
    </submittedName>
</protein>
<dbReference type="EMBL" id="CM056815">
    <property type="protein sequence ID" value="KAJ8631358.1"/>
    <property type="molecule type" value="Genomic_DNA"/>
</dbReference>
<keyword evidence="2" id="KW-1185">Reference proteome</keyword>
<sequence>MNKKVMEFMEDINTGENQRIEIGALFMMLTLKVVIEAKIFKDLKPINCARERSLLKVFGMQWPKSPAQISPICKRSTRSTLFPLIFCNNETCVCSTKASPLRLFVLPVSASGPATNLHCNHRNQWIFFIFSRCLGEASL</sequence>
<gene>
    <name evidence="1" type="ORF">MRB53_024681</name>
</gene>
<accession>A0ACC2LDF8</accession>
<organism evidence="1 2">
    <name type="scientific">Persea americana</name>
    <name type="common">Avocado</name>
    <dbReference type="NCBI Taxonomy" id="3435"/>
    <lineage>
        <taxon>Eukaryota</taxon>
        <taxon>Viridiplantae</taxon>
        <taxon>Streptophyta</taxon>
        <taxon>Embryophyta</taxon>
        <taxon>Tracheophyta</taxon>
        <taxon>Spermatophyta</taxon>
        <taxon>Magnoliopsida</taxon>
        <taxon>Magnoliidae</taxon>
        <taxon>Laurales</taxon>
        <taxon>Lauraceae</taxon>
        <taxon>Persea</taxon>
    </lineage>
</organism>
<proteinExistence type="predicted"/>